<feature type="transmembrane region" description="Helical" evidence="1">
    <location>
        <begin position="918"/>
        <end position="936"/>
    </location>
</feature>
<dbReference type="VEuPathDB" id="FungiDB:CAGL0K13002g"/>
<dbReference type="Proteomes" id="UP000054886">
    <property type="component" value="Unassembled WGS sequence"/>
</dbReference>
<organism evidence="2 3">
    <name type="scientific">Candida glabrata</name>
    <name type="common">Yeast</name>
    <name type="synonym">Torulopsis glabrata</name>
    <dbReference type="NCBI Taxonomy" id="5478"/>
    <lineage>
        <taxon>Eukaryota</taxon>
        <taxon>Fungi</taxon>
        <taxon>Dikarya</taxon>
        <taxon>Ascomycota</taxon>
        <taxon>Saccharomycotina</taxon>
        <taxon>Saccharomycetes</taxon>
        <taxon>Saccharomycetales</taxon>
        <taxon>Saccharomycetaceae</taxon>
        <taxon>Nakaseomyces</taxon>
    </lineage>
</organism>
<gene>
    <name evidence="2" type="ORF">AO440_003800</name>
</gene>
<accession>A0A0W0DDF3</accession>
<dbReference type="VEuPathDB" id="FungiDB:B1J91_K13002g"/>
<evidence type="ECO:0000313" key="2">
    <source>
        <dbReference type="EMBL" id="KTB02192.1"/>
    </source>
</evidence>
<proteinExistence type="predicted"/>
<keyword evidence="1" id="KW-1133">Transmembrane helix</keyword>
<keyword evidence="1" id="KW-0472">Membrane</keyword>
<reference evidence="2 3" key="1">
    <citation type="submission" date="2015-10" db="EMBL/GenBank/DDBJ databases">
        <title>Draft genomes sequences of Candida glabrata isolates 1A, 1B, 2A, 2B, 3A and 3B.</title>
        <authorList>
            <person name="Haavelsrud O.E."/>
            <person name="Gaustad P."/>
        </authorList>
    </citation>
    <scope>NUCLEOTIDE SEQUENCE [LARGE SCALE GENOMIC DNA]</scope>
    <source>
        <strain evidence="2">910700640</strain>
    </source>
</reference>
<evidence type="ECO:0000313" key="3">
    <source>
        <dbReference type="Proteomes" id="UP000054886"/>
    </source>
</evidence>
<evidence type="ECO:0000256" key="1">
    <source>
        <dbReference type="SAM" id="Phobius"/>
    </source>
</evidence>
<keyword evidence="1" id="KW-0812">Transmembrane</keyword>
<protein>
    <submittedName>
        <fullName evidence="2">Uncharacterized protein</fullName>
    </submittedName>
</protein>
<comment type="caution">
    <text evidence="2">The sequence shown here is derived from an EMBL/GenBank/DDBJ whole genome shotgun (WGS) entry which is preliminary data.</text>
</comment>
<dbReference type="VEuPathDB" id="FungiDB:GVI51_K12837"/>
<sequence length="937" mass="104291">MKLTGLLKGLPIVLNWYLSYARTYENQVLLIDAAVIGSDTFEDPDAMRLIRSNVTLKNFKSIILPFGIILSQQSILTVIPPFEPSLSFDFTIEERVNIDSGSKFYFDGSHIEYATNFEAASNFRFIINTGADGLVISTGGNMHILLPKMLDNYFPNNFVPTIQIGGTYKFPYNSPFVIEGVLNVQSAPKDSEYFDTRIWGVDLGPDFIDENGISKVENKLTGIIECVGVIKVYSNIFRNSENPILKSLGYISFVKTSHFTLDVSEGPIILTNVPWFCIILSSGQKNMNLIGMRYIHISESQFPATLGIGLMTDGIVDMSYDNQTISLHDSINPSGTNVVLKHPLNMGFLGYVSVNGILPRFPASPFSALYMCVIFESVAFTTTETIVHETTTEIVEIFVSVTRGPPFNQEQPLSTITKTIYNQPQQKTSILEGANNVTEYHIIDYKPVLQDNRDYPFSTATYTSTLRPPPLLIDVVYEEQYVESQWISFFITIGNNNQLITSSSIINATRKYYDRNPPNKSLTYDSSFRLDSFSQSTYSQLFDFSSPSTLTNQLIPSTPKGQSSVPVSFGRASFKNRSTLPVTSGYSSIVEPESKYPTIDPEIYSYSYLSSFIHTDKQLVTASSVDISFGNKESYSLSLSTNKGCLTNYTKSLNGMTDDNTPCNSPISNDDFPFQNSSAMEIKRTPDSLYLSMMCDSRNTELIPPNTCPQEDCLNCSLSLHSGFSVRSVYITTLSTSKSNMQHSILCDSPTAELTAITSSSCIHTPKSTRMLEPKYTVVTTMDNSETINLTGDMNNSRGGTLTYKVSEPTRPSYEHNLELLMSSYYSKVSHDIKSLLIDNGGENTLTIYSNLIFSTTQVNSNFRQSDVRPDVSYSIAFTTPATEMACATKVQQVFENKICVNSSLVFIHESSSNSKTSISLIVFIFGLDLVMFLCIM</sequence>
<dbReference type="VEuPathDB" id="FungiDB:GWK60_K12749"/>
<dbReference type="AlphaFoldDB" id="A0A0W0DDF3"/>
<dbReference type="EMBL" id="LLZZ01000126">
    <property type="protein sequence ID" value="KTB02192.1"/>
    <property type="molecule type" value="Genomic_DNA"/>
</dbReference>
<name>A0A0W0DDF3_CANGB</name>